<keyword evidence="15 22" id="KW-0067">ATP-binding</keyword>
<evidence type="ECO:0000256" key="12">
    <source>
        <dbReference type="ARBA" id="ARBA00022737"/>
    </source>
</evidence>
<dbReference type="FunFam" id="3.80.10.10:FF:000288">
    <property type="entry name" value="LRR receptor-like serine/threonine-protein kinase EFR"/>
    <property type="match status" value="1"/>
</dbReference>
<dbReference type="InterPro" id="IPR032675">
    <property type="entry name" value="LRR_dom_sf"/>
</dbReference>
<dbReference type="PROSITE" id="PS00108">
    <property type="entry name" value="PROTEIN_KINASE_ST"/>
    <property type="match status" value="1"/>
</dbReference>
<keyword evidence="13 22" id="KW-0547">Nucleotide-binding</keyword>
<evidence type="ECO:0000256" key="18">
    <source>
        <dbReference type="ARBA" id="ARBA00023170"/>
    </source>
</evidence>
<reference evidence="26 27" key="1">
    <citation type="submission" date="2021-07" db="EMBL/GenBank/DDBJ databases">
        <title>The Aristolochia fimbriata genome: insights into angiosperm evolution, floral development and chemical biosynthesis.</title>
        <authorList>
            <person name="Jiao Y."/>
        </authorList>
    </citation>
    <scope>NUCLEOTIDE SEQUENCE [LARGE SCALE GENOMIC DNA]</scope>
    <source>
        <strain evidence="26">IBCAS-2021</strain>
        <tissue evidence="26">Leaf</tissue>
    </source>
</reference>
<dbReference type="PROSITE" id="PS50011">
    <property type="entry name" value="PROTEIN_KINASE_DOM"/>
    <property type="match status" value="1"/>
</dbReference>
<evidence type="ECO:0000256" key="13">
    <source>
        <dbReference type="ARBA" id="ARBA00022741"/>
    </source>
</evidence>
<keyword evidence="18" id="KW-0675">Receptor</keyword>
<keyword evidence="5" id="KW-1003">Cell membrane</keyword>
<dbReference type="InterPro" id="IPR001611">
    <property type="entry name" value="Leu-rich_rpt"/>
</dbReference>
<evidence type="ECO:0000313" key="27">
    <source>
        <dbReference type="Proteomes" id="UP000825729"/>
    </source>
</evidence>
<keyword evidence="16 23" id="KW-1133">Transmembrane helix</keyword>
<dbReference type="PROSITE" id="PS00107">
    <property type="entry name" value="PROTEIN_KINASE_ATP"/>
    <property type="match status" value="1"/>
</dbReference>
<evidence type="ECO:0000256" key="19">
    <source>
        <dbReference type="ARBA" id="ARBA00023180"/>
    </source>
</evidence>
<feature type="domain" description="Protein kinase" evidence="25">
    <location>
        <begin position="672"/>
        <end position="976"/>
    </location>
</feature>
<dbReference type="Pfam" id="PF00069">
    <property type="entry name" value="Pkinase"/>
    <property type="match status" value="1"/>
</dbReference>
<evidence type="ECO:0000256" key="23">
    <source>
        <dbReference type="SAM" id="Phobius"/>
    </source>
</evidence>
<dbReference type="AlphaFoldDB" id="A0AAV7F5D2"/>
<dbReference type="PANTHER" id="PTHR48056:SF89">
    <property type="entry name" value="OS06G0585982 PROTEIN"/>
    <property type="match status" value="1"/>
</dbReference>
<comment type="similarity">
    <text evidence="3">Belongs to the protein kinase superfamily. Ser/Thr protein kinase family.</text>
</comment>
<evidence type="ECO:0000256" key="22">
    <source>
        <dbReference type="PROSITE-ProRule" id="PRU10141"/>
    </source>
</evidence>
<dbReference type="SUPFAM" id="SSF52058">
    <property type="entry name" value="L domain-like"/>
    <property type="match status" value="2"/>
</dbReference>
<dbReference type="Proteomes" id="UP000825729">
    <property type="component" value="Unassembled WGS sequence"/>
</dbReference>
<dbReference type="InterPro" id="IPR003591">
    <property type="entry name" value="Leu-rich_rpt_typical-subtyp"/>
</dbReference>
<proteinExistence type="inferred from homology"/>
<dbReference type="PRINTS" id="PR00019">
    <property type="entry name" value="LEURICHRPT"/>
</dbReference>
<keyword evidence="14" id="KW-0418">Kinase</keyword>
<keyword evidence="12" id="KW-0677">Repeat</keyword>
<evidence type="ECO:0000256" key="2">
    <source>
        <dbReference type="ARBA" id="ARBA00004479"/>
    </source>
</evidence>
<dbReference type="CDD" id="cd14066">
    <property type="entry name" value="STKc_IRAK"/>
    <property type="match status" value="1"/>
</dbReference>
<dbReference type="PANTHER" id="PTHR48056">
    <property type="entry name" value="LRR RECEPTOR-LIKE SERINE/THREONINE-PROTEIN KINASE-RELATED"/>
    <property type="match status" value="1"/>
</dbReference>
<gene>
    <name evidence="26" type="ORF">H6P81_000422</name>
</gene>
<evidence type="ECO:0000256" key="1">
    <source>
        <dbReference type="ARBA" id="ARBA00004162"/>
    </source>
</evidence>
<dbReference type="FunFam" id="1.10.510.10:FF:000358">
    <property type="entry name" value="Putative leucine-rich repeat receptor-like serine/threonine-protein kinase"/>
    <property type="match status" value="1"/>
</dbReference>
<dbReference type="GO" id="GO:0033612">
    <property type="term" value="F:receptor serine/threonine kinase binding"/>
    <property type="evidence" value="ECO:0007669"/>
    <property type="project" value="TreeGrafter"/>
</dbReference>
<evidence type="ECO:0000256" key="15">
    <source>
        <dbReference type="ARBA" id="ARBA00022840"/>
    </source>
</evidence>
<dbReference type="Gene3D" id="1.10.510.10">
    <property type="entry name" value="Transferase(Phosphotransferase) domain 1"/>
    <property type="match status" value="1"/>
</dbReference>
<dbReference type="InterPro" id="IPR008271">
    <property type="entry name" value="Ser/Thr_kinase_AS"/>
</dbReference>
<evidence type="ECO:0000256" key="24">
    <source>
        <dbReference type="SAM" id="SignalP"/>
    </source>
</evidence>
<evidence type="ECO:0000256" key="20">
    <source>
        <dbReference type="ARBA" id="ARBA00047899"/>
    </source>
</evidence>
<keyword evidence="11 24" id="KW-0732">Signal</keyword>
<dbReference type="GO" id="GO:0005524">
    <property type="term" value="F:ATP binding"/>
    <property type="evidence" value="ECO:0007669"/>
    <property type="project" value="UniProtKB-UniRule"/>
</dbReference>
<dbReference type="Pfam" id="PF08263">
    <property type="entry name" value="LRRNT_2"/>
    <property type="match status" value="1"/>
</dbReference>
<dbReference type="InterPro" id="IPR011009">
    <property type="entry name" value="Kinase-like_dom_sf"/>
</dbReference>
<keyword evidence="6" id="KW-0723">Serine/threonine-protein kinase</keyword>
<evidence type="ECO:0000256" key="9">
    <source>
        <dbReference type="ARBA" id="ARBA00022679"/>
    </source>
</evidence>
<dbReference type="Pfam" id="PF13855">
    <property type="entry name" value="LRR_8"/>
    <property type="match status" value="3"/>
</dbReference>
<dbReference type="Gene3D" id="3.80.10.10">
    <property type="entry name" value="Ribonuclease Inhibitor"/>
    <property type="match status" value="2"/>
</dbReference>
<sequence>MDRLSVIMNMQLLLSTFLGFIQMLPLHDHQKYTPPLLSDQTALMGFKKDISSDPREFLENWKETTHVCNWNGVFCDSNGTRVIHLILAGSNLHGTLSPYLSNLTYLRKLDLSENSFHGPIPSELGDLASLDEFSLRGNEMENEVPESFGRLTRLRYIDLSSNKLQGRLPTSLFYNCSQLQYIDLSNNSFYGVIPSDIGNNLPLMQTLNLYMNQLGGYFPLSLSNASALVDLDLELNYLTGPLPSLPLRHMFQLETLHLSDNFFSSDYSNTNLAPFFTSIANLTHLRELELAANDLGGELPLVIGRLRTNLSELLLQDNRIHGAIPQSIANLSSLTLLNFSNNRLNGTIPPELSLLPKLERLCLSNNSFTDAIPASLGALSHLGLLDLSRNKLTGPIPSSLANLTQLRKLMLHDNLLSGTIPSSLGRSVNLEILDLAHNRLTGSIPAEVAGLGDITIYFNVSNNSLEGTLPEEFSKMDKVQAIDLSSNNLGSRIPSSLGSCLAVQLINLSHNSLTGPIPVSLANLLSIQSLDLSHNQLTGEIPATLQNCNTLMELNLSFNNLSGLIPKGGPFSSFTFNSFEGNRGLCGFHGGRSSCHAKKRHGRYSSKFLAILASIVSGTVFCLTICSVVSTRRFRKYGLGKKAGARSKTIPVLLSGHPRITYRELAEATGGFDESRLIGSGSFGRVYRGVFDDATVVAVKVLQLQGGINSTKSFIRECQILKQIRHRNLMRIVTACSLPDFKALVLPFMANGSLESHLYGDHNSTVGSSSLSLTERVSICSDIAEGMAYLHHHSPVQVIHCDLKPSNILLNDDMTALVSDFGIARLVMNSTVAEGDNMMNPQNTTNSTANLVCGSVGYIAPEYGLARGASTKGDVYSFGVMVLEMVTGKRPTDEFFSGGLSLVKWVKTHYHGRFEKVIDSSLLRVSWDQNTEVRSMWEVALVELIELGLLCTQDAPSSRPTMVDAADDLGRLKQYLSGDTTATFASSLGMSSSTVLIGGSKN</sequence>
<dbReference type="Pfam" id="PF00560">
    <property type="entry name" value="LRR_1"/>
    <property type="match status" value="5"/>
</dbReference>
<comment type="subcellular location">
    <subcellularLocation>
        <location evidence="1">Cell membrane</location>
        <topology evidence="1">Single-pass membrane protein</topology>
    </subcellularLocation>
    <subcellularLocation>
        <location evidence="2">Membrane</location>
        <topology evidence="2">Single-pass type I membrane protein</topology>
    </subcellularLocation>
</comment>
<feature type="signal peptide" evidence="24">
    <location>
        <begin position="1"/>
        <end position="23"/>
    </location>
</feature>
<dbReference type="InterPro" id="IPR050647">
    <property type="entry name" value="Plant_LRR-RLKs"/>
</dbReference>
<feature type="chain" id="PRO_5043316688" description="non-specific serine/threonine protein kinase" evidence="24">
    <location>
        <begin position="24"/>
        <end position="1002"/>
    </location>
</feature>
<evidence type="ECO:0000256" key="7">
    <source>
        <dbReference type="ARBA" id="ARBA00022553"/>
    </source>
</evidence>
<comment type="catalytic activity">
    <reaction evidence="21">
        <text>L-seryl-[protein] + ATP = O-phospho-L-seryl-[protein] + ADP + H(+)</text>
        <dbReference type="Rhea" id="RHEA:17989"/>
        <dbReference type="Rhea" id="RHEA-COMP:9863"/>
        <dbReference type="Rhea" id="RHEA-COMP:11604"/>
        <dbReference type="ChEBI" id="CHEBI:15378"/>
        <dbReference type="ChEBI" id="CHEBI:29999"/>
        <dbReference type="ChEBI" id="CHEBI:30616"/>
        <dbReference type="ChEBI" id="CHEBI:83421"/>
        <dbReference type="ChEBI" id="CHEBI:456216"/>
        <dbReference type="EC" id="2.7.11.1"/>
    </reaction>
</comment>
<dbReference type="SUPFAM" id="SSF56112">
    <property type="entry name" value="Protein kinase-like (PK-like)"/>
    <property type="match status" value="1"/>
</dbReference>
<evidence type="ECO:0000256" key="3">
    <source>
        <dbReference type="ARBA" id="ARBA00008684"/>
    </source>
</evidence>
<dbReference type="Gene3D" id="3.30.200.20">
    <property type="entry name" value="Phosphorylase Kinase, domain 1"/>
    <property type="match status" value="1"/>
</dbReference>
<evidence type="ECO:0000256" key="16">
    <source>
        <dbReference type="ARBA" id="ARBA00022989"/>
    </source>
</evidence>
<dbReference type="SMART" id="SM00365">
    <property type="entry name" value="LRR_SD22"/>
    <property type="match status" value="5"/>
</dbReference>
<organism evidence="26 27">
    <name type="scientific">Aristolochia fimbriata</name>
    <name type="common">White veined hardy Dutchman's pipe vine</name>
    <dbReference type="NCBI Taxonomy" id="158543"/>
    <lineage>
        <taxon>Eukaryota</taxon>
        <taxon>Viridiplantae</taxon>
        <taxon>Streptophyta</taxon>
        <taxon>Embryophyta</taxon>
        <taxon>Tracheophyta</taxon>
        <taxon>Spermatophyta</taxon>
        <taxon>Magnoliopsida</taxon>
        <taxon>Magnoliidae</taxon>
        <taxon>Piperales</taxon>
        <taxon>Aristolochiaceae</taxon>
        <taxon>Aristolochia</taxon>
    </lineage>
</organism>
<dbReference type="InterPro" id="IPR000719">
    <property type="entry name" value="Prot_kinase_dom"/>
</dbReference>
<dbReference type="InterPro" id="IPR017441">
    <property type="entry name" value="Protein_kinase_ATP_BS"/>
</dbReference>
<evidence type="ECO:0000256" key="5">
    <source>
        <dbReference type="ARBA" id="ARBA00022475"/>
    </source>
</evidence>
<evidence type="ECO:0000256" key="4">
    <source>
        <dbReference type="ARBA" id="ARBA00012513"/>
    </source>
</evidence>
<evidence type="ECO:0000256" key="10">
    <source>
        <dbReference type="ARBA" id="ARBA00022692"/>
    </source>
</evidence>
<comment type="catalytic activity">
    <reaction evidence="20">
        <text>L-threonyl-[protein] + ATP = O-phospho-L-threonyl-[protein] + ADP + H(+)</text>
        <dbReference type="Rhea" id="RHEA:46608"/>
        <dbReference type="Rhea" id="RHEA-COMP:11060"/>
        <dbReference type="Rhea" id="RHEA-COMP:11605"/>
        <dbReference type="ChEBI" id="CHEBI:15378"/>
        <dbReference type="ChEBI" id="CHEBI:30013"/>
        <dbReference type="ChEBI" id="CHEBI:30616"/>
        <dbReference type="ChEBI" id="CHEBI:61977"/>
        <dbReference type="ChEBI" id="CHEBI:456216"/>
        <dbReference type="EC" id="2.7.11.1"/>
    </reaction>
</comment>
<dbReference type="FunFam" id="3.80.10.10:FF:000101">
    <property type="entry name" value="LRR receptor-like serine/threonine-protein kinase ERECTA"/>
    <property type="match status" value="1"/>
</dbReference>
<evidence type="ECO:0000256" key="17">
    <source>
        <dbReference type="ARBA" id="ARBA00023136"/>
    </source>
</evidence>
<keyword evidence="8" id="KW-0433">Leucine-rich repeat</keyword>
<dbReference type="GO" id="GO:0004674">
    <property type="term" value="F:protein serine/threonine kinase activity"/>
    <property type="evidence" value="ECO:0007669"/>
    <property type="project" value="UniProtKB-KW"/>
</dbReference>
<keyword evidence="7" id="KW-0597">Phosphoprotein</keyword>
<accession>A0AAV7F5D2</accession>
<keyword evidence="17 23" id="KW-0472">Membrane</keyword>
<keyword evidence="9" id="KW-0808">Transferase</keyword>
<keyword evidence="27" id="KW-1185">Reference proteome</keyword>
<dbReference type="GO" id="GO:0005886">
    <property type="term" value="C:plasma membrane"/>
    <property type="evidence" value="ECO:0007669"/>
    <property type="project" value="UniProtKB-SubCell"/>
</dbReference>
<feature type="binding site" evidence="22">
    <location>
        <position position="700"/>
    </location>
    <ligand>
        <name>ATP</name>
        <dbReference type="ChEBI" id="CHEBI:30616"/>
    </ligand>
</feature>
<evidence type="ECO:0000256" key="14">
    <source>
        <dbReference type="ARBA" id="ARBA00022777"/>
    </source>
</evidence>
<evidence type="ECO:0000256" key="21">
    <source>
        <dbReference type="ARBA" id="ARBA00048679"/>
    </source>
</evidence>
<evidence type="ECO:0000256" key="11">
    <source>
        <dbReference type="ARBA" id="ARBA00022729"/>
    </source>
</evidence>
<dbReference type="FunFam" id="3.30.200.20:FF:000543">
    <property type="entry name" value="Putative leucine-rich repeat receptor-like serine/threonine-protein kinase"/>
    <property type="match status" value="1"/>
</dbReference>
<name>A0AAV7F5D2_ARIFI</name>
<feature type="transmembrane region" description="Helical" evidence="23">
    <location>
        <begin position="608"/>
        <end position="629"/>
    </location>
</feature>
<dbReference type="SMART" id="SM00220">
    <property type="entry name" value="S_TKc"/>
    <property type="match status" value="1"/>
</dbReference>
<evidence type="ECO:0000256" key="6">
    <source>
        <dbReference type="ARBA" id="ARBA00022527"/>
    </source>
</evidence>
<dbReference type="EMBL" id="JAINDJ010000002">
    <property type="protein sequence ID" value="KAG9455914.1"/>
    <property type="molecule type" value="Genomic_DNA"/>
</dbReference>
<keyword evidence="10 23" id="KW-0812">Transmembrane</keyword>
<dbReference type="EC" id="2.7.11.1" evidence="4"/>
<evidence type="ECO:0000313" key="26">
    <source>
        <dbReference type="EMBL" id="KAG9455914.1"/>
    </source>
</evidence>
<comment type="caution">
    <text evidence="26">The sequence shown here is derived from an EMBL/GenBank/DDBJ whole genome shotgun (WGS) entry which is preliminary data.</text>
</comment>
<keyword evidence="19" id="KW-0325">Glycoprotein</keyword>
<protein>
    <recommendedName>
        <fullName evidence="4">non-specific serine/threonine protein kinase</fullName>
        <ecNumber evidence="4">2.7.11.1</ecNumber>
    </recommendedName>
</protein>
<evidence type="ECO:0000256" key="8">
    <source>
        <dbReference type="ARBA" id="ARBA00022614"/>
    </source>
</evidence>
<evidence type="ECO:0000259" key="25">
    <source>
        <dbReference type="PROSITE" id="PS50011"/>
    </source>
</evidence>
<dbReference type="SMART" id="SM00369">
    <property type="entry name" value="LRR_TYP"/>
    <property type="match status" value="9"/>
</dbReference>
<dbReference type="InterPro" id="IPR013210">
    <property type="entry name" value="LRR_N_plant-typ"/>
</dbReference>